<proteinExistence type="predicted"/>
<protein>
    <submittedName>
        <fullName evidence="3">Terminase large subunit</fullName>
    </submittedName>
</protein>
<dbReference type="Proteomes" id="UP000295075">
    <property type="component" value="Unassembled WGS sequence"/>
</dbReference>
<dbReference type="PANTHER" id="PTHR41287">
    <property type="match status" value="1"/>
</dbReference>
<name>A0A4R4PJF2_9ACTN</name>
<evidence type="ECO:0000313" key="3">
    <source>
        <dbReference type="EMBL" id="TDC22157.1"/>
    </source>
</evidence>
<dbReference type="Pfam" id="PF03354">
    <property type="entry name" value="TerL_ATPase"/>
    <property type="match status" value="1"/>
</dbReference>
<dbReference type="InterPro" id="IPR005021">
    <property type="entry name" value="Terminase_largesu-like"/>
</dbReference>
<dbReference type="Pfam" id="PF20441">
    <property type="entry name" value="TerL_nuclease"/>
    <property type="match status" value="1"/>
</dbReference>
<dbReference type="RefSeq" id="WP_132413077.1">
    <property type="nucleotide sequence ID" value="NZ_SMKA01000198.1"/>
</dbReference>
<evidence type="ECO:0000313" key="4">
    <source>
        <dbReference type="Proteomes" id="UP000295075"/>
    </source>
</evidence>
<dbReference type="EMBL" id="SMKA01000198">
    <property type="protein sequence ID" value="TDC22157.1"/>
    <property type="molecule type" value="Genomic_DNA"/>
</dbReference>
<dbReference type="PANTHER" id="PTHR41287:SF1">
    <property type="entry name" value="PROTEIN YMFN"/>
    <property type="match status" value="1"/>
</dbReference>
<gene>
    <name evidence="3" type="ORF">E1261_31705</name>
</gene>
<organism evidence="3 4">
    <name type="scientific">Kribbella albertanoniae</name>
    <dbReference type="NCBI Taxonomy" id="1266829"/>
    <lineage>
        <taxon>Bacteria</taxon>
        <taxon>Bacillati</taxon>
        <taxon>Actinomycetota</taxon>
        <taxon>Actinomycetes</taxon>
        <taxon>Propionibacteriales</taxon>
        <taxon>Kribbellaceae</taxon>
        <taxon>Kribbella</taxon>
    </lineage>
</organism>
<dbReference type="InterPro" id="IPR027417">
    <property type="entry name" value="P-loop_NTPase"/>
</dbReference>
<accession>A0A4R4PJF2</accession>
<feature type="domain" description="Terminase large subunit-like endonuclease" evidence="2">
    <location>
        <begin position="261"/>
        <end position="545"/>
    </location>
</feature>
<dbReference type="OrthoDB" id="3188010at2"/>
<reference evidence="3 4" key="1">
    <citation type="submission" date="2019-03" db="EMBL/GenBank/DDBJ databases">
        <title>Draft genome sequences of novel Actinobacteria.</title>
        <authorList>
            <person name="Sahin N."/>
            <person name="Ay H."/>
            <person name="Saygin H."/>
        </authorList>
    </citation>
    <scope>NUCLEOTIDE SEQUENCE [LARGE SCALE GENOMIC DNA]</scope>
    <source>
        <strain evidence="3 4">JCM 30547</strain>
    </source>
</reference>
<evidence type="ECO:0000259" key="1">
    <source>
        <dbReference type="Pfam" id="PF03354"/>
    </source>
</evidence>
<comment type="caution">
    <text evidence="3">The sequence shown here is derived from an EMBL/GenBank/DDBJ whole genome shotgun (WGS) entry which is preliminary data.</text>
</comment>
<evidence type="ECO:0000259" key="2">
    <source>
        <dbReference type="Pfam" id="PF20441"/>
    </source>
</evidence>
<sequence length="565" mass="63724">MPSSADLPVCHETWTEAQHRKWAKLPLCEARGEHRCEPRALHAVLFFNTALVHTKGRWARRPFVLTDWQRADIVEPLFGDVRWNTEAQCYVRRFSMGWIELGRKNGKSELLAGIALYLLIMDGEEGAEIYGAARDRDQARIVWDVADRMCALSPVLQRNAGKIGLKTMSSTKRIVVASSGSFYTTVARDALGNLGQNPHAILFDEVIAQPDGRLWNSMRTAMGARLQPLMVAATTAGDDLSSFAHAEHVECVKIQDDPDRARHRFVYLRNLPMDADPWDESLWHFANPALGDYLSLDALRQEAAEAKNDPSKENAFRQFRLNQWVKQSTRWMPMHHYNDCTGDIWLTPDYGMPALKGKPCWVGLDLSARHDLTSCAAYFPDTGDMVWRHWIPEDTLGQLDEATNELASQWVKAGWLTLHEGAVIDFKALCDDIAAWLKPYKVREVTYDKWSGEYVRQELATLMGRVPMVANEPSFLGMTGPMNALMSATVEQTWMHHANPVAAWCFDNVEIKRGVDNPDLIKPVKPPRNTGGKRIDAVIPAALAVGAYTTRGQLTQKRRVGYGFH</sequence>
<dbReference type="GO" id="GO:0004519">
    <property type="term" value="F:endonuclease activity"/>
    <property type="evidence" value="ECO:0007669"/>
    <property type="project" value="InterPro"/>
</dbReference>
<keyword evidence="4" id="KW-1185">Reference proteome</keyword>
<feature type="domain" description="Terminase large subunit-like ATPase" evidence="1">
    <location>
        <begin position="83"/>
        <end position="246"/>
    </location>
</feature>
<dbReference type="InterPro" id="IPR046462">
    <property type="entry name" value="TerL_nuclease"/>
</dbReference>
<dbReference type="AlphaFoldDB" id="A0A4R4PJF2"/>
<dbReference type="Gene3D" id="3.40.50.300">
    <property type="entry name" value="P-loop containing nucleotide triphosphate hydrolases"/>
    <property type="match status" value="1"/>
</dbReference>
<dbReference type="InterPro" id="IPR046461">
    <property type="entry name" value="TerL_ATPase"/>
</dbReference>